<protein>
    <submittedName>
        <fullName evidence="1">Sialidase family protein</fullName>
        <ecNumber evidence="1">3.2.1.-</ecNumber>
    </submittedName>
</protein>
<sequence length="381" mass="40447">MSQHTTVLAGTTKGLFLLTSDDRVTWSVSGPHCGGWGINHAIGDPVSGSLWACGGGDFFGAGVWRSTDRGATWTLTKLADGQMDDWARNDPEAAKAFGVTPADPAPFSGRIENLWSLARAGHRLYAGAKPASLFTSTDEGETWAAVDSLTDHPSADTWQPGGAGLTLHSIVTAPDAPDRMWLGISAAGIFATEDGGASWQRRNRLSNAEACAQHSHPAGPSGGETGHCVHNIARGGDLLYQQNHCGVFRSRDGGRSWDEITAGLPSTFGFPVAVHPGRPETLWTLPLNGDMQGRFPPDAAAAVWRSRDAGDTWQACRRGLPQDNCYFTVLRQAMATDTAATPGLYFGTNSGSVFASTDEGDSWAEIARHLPTVLCIETLSQ</sequence>
<dbReference type="CDD" id="cd15482">
    <property type="entry name" value="Sialidase_non-viral"/>
    <property type="match status" value="1"/>
</dbReference>
<dbReference type="EC" id="3.2.1.-" evidence="1"/>
<keyword evidence="2" id="KW-1185">Reference proteome</keyword>
<proteinExistence type="predicted"/>
<name>A0AAW9SPG9_9RHOB</name>
<dbReference type="InterPro" id="IPR052025">
    <property type="entry name" value="Xyloglucanase_GH74"/>
</dbReference>
<dbReference type="GO" id="GO:0010411">
    <property type="term" value="P:xyloglucan metabolic process"/>
    <property type="evidence" value="ECO:0007669"/>
    <property type="project" value="TreeGrafter"/>
</dbReference>
<dbReference type="Proteomes" id="UP001428774">
    <property type="component" value="Unassembled WGS sequence"/>
</dbReference>
<dbReference type="PANTHER" id="PTHR43739">
    <property type="entry name" value="XYLOGLUCANASE (EUROFUNG)"/>
    <property type="match status" value="1"/>
</dbReference>
<organism evidence="1 2">
    <name type="scientific">Ponticoccus litoralis</name>
    <dbReference type="NCBI Taxonomy" id="422297"/>
    <lineage>
        <taxon>Bacteria</taxon>
        <taxon>Pseudomonadati</taxon>
        <taxon>Pseudomonadota</taxon>
        <taxon>Alphaproteobacteria</taxon>
        <taxon>Rhodobacterales</taxon>
        <taxon>Roseobacteraceae</taxon>
        <taxon>Ponticoccus</taxon>
    </lineage>
</organism>
<dbReference type="RefSeq" id="WP_347167374.1">
    <property type="nucleotide sequence ID" value="NZ_JBDNCH010000002.1"/>
</dbReference>
<dbReference type="EMBL" id="JBDNCH010000002">
    <property type="protein sequence ID" value="MEN9062397.1"/>
    <property type="molecule type" value="Genomic_DNA"/>
</dbReference>
<keyword evidence="1" id="KW-0326">Glycosidase</keyword>
<reference evidence="1 2" key="1">
    <citation type="submission" date="2024-05" db="EMBL/GenBank/DDBJ databases">
        <title>Genome sequence of Ponticoccus litoralis KCCM 90028.</title>
        <authorList>
            <person name="Kim J.M."/>
            <person name="Lee J.K."/>
            <person name="Choi B.J."/>
            <person name="Bayburt H."/>
            <person name="Baek J.H."/>
            <person name="Jeon C.O."/>
        </authorList>
    </citation>
    <scope>NUCLEOTIDE SEQUENCE [LARGE SCALE GENOMIC DNA]</scope>
    <source>
        <strain evidence="1 2">KCCM 90028</strain>
    </source>
</reference>
<gene>
    <name evidence="1" type="ORF">ABFB10_16770</name>
</gene>
<dbReference type="GO" id="GO:0016798">
    <property type="term" value="F:hydrolase activity, acting on glycosyl bonds"/>
    <property type="evidence" value="ECO:0007669"/>
    <property type="project" value="UniProtKB-KW"/>
</dbReference>
<evidence type="ECO:0000313" key="2">
    <source>
        <dbReference type="Proteomes" id="UP001428774"/>
    </source>
</evidence>
<dbReference type="SUPFAM" id="SSF110296">
    <property type="entry name" value="Oligoxyloglucan reducing end-specific cellobiohydrolase"/>
    <property type="match status" value="1"/>
</dbReference>
<keyword evidence="1" id="KW-0378">Hydrolase</keyword>
<dbReference type="PANTHER" id="PTHR43739:SF5">
    <property type="entry name" value="EXO-ALPHA-SIALIDASE"/>
    <property type="match status" value="1"/>
</dbReference>
<dbReference type="Gene3D" id="2.130.10.10">
    <property type="entry name" value="YVTN repeat-like/Quinoprotein amine dehydrogenase"/>
    <property type="match status" value="1"/>
</dbReference>
<evidence type="ECO:0000313" key="1">
    <source>
        <dbReference type="EMBL" id="MEN9062397.1"/>
    </source>
</evidence>
<comment type="caution">
    <text evidence="1">The sequence shown here is derived from an EMBL/GenBank/DDBJ whole genome shotgun (WGS) entry which is preliminary data.</text>
</comment>
<dbReference type="InterPro" id="IPR015943">
    <property type="entry name" value="WD40/YVTN_repeat-like_dom_sf"/>
</dbReference>
<accession>A0AAW9SPG9</accession>
<dbReference type="AlphaFoldDB" id="A0AAW9SPG9"/>